<keyword evidence="1" id="KW-0472">Membrane</keyword>
<organism evidence="2">
    <name type="scientific">Arundo donax</name>
    <name type="common">Giant reed</name>
    <name type="synonym">Donax arundinaceus</name>
    <dbReference type="NCBI Taxonomy" id="35708"/>
    <lineage>
        <taxon>Eukaryota</taxon>
        <taxon>Viridiplantae</taxon>
        <taxon>Streptophyta</taxon>
        <taxon>Embryophyta</taxon>
        <taxon>Tracheophyta</taxon>
        <taxon>Spermatophyta</taxon>
        <taxon>Magnoliopsida</taxon>
        <taxon>Liliopsida</taxon>
        <taxon>Poales</taxon>
        <taxon>Poaceae</taxon>
        <taxon>PACMAD clade</taxon>
        <taxon>Arundinoideae</taxon>
        <taxon>Arundineae</taxon>
        <taxon>Arundo</taxon>
    </lineage>
</organism>
<keyword evidence="1" id="KW-1133">Transmembrane helix</keyword>
<accession>A0A0A9CVF0</accession>
<dbReference type="AlphaFoldDB" id="A0A0A9CVF0"/>
<dbReference type="EMBL" id="GBRH01217581">
    <property type="protein sequence ID" value="JAD80314.1"/>
    <property type="molecule type" value="Transcribed_RNA"/>
</dbReference>
<name>A0A0A9CVF0_ARUDO</name>
<reference evidence="2" key="2">
    <citation type="journal article" date="2015" name="Data Brief">
        <title>Shoot transcriptome of the giant reed, Arundo donax.</title>
        <authorList>
            <person name="Barrero R.A."/>
            <person name="Guerrero F.D."/>
            <person name="Moolhuijzen P."/>
            <person name="Goolsby J.A."/>
            <person name="Tidwell J."/>
            <person name="Bellgard S.E."/>
            <person name="Bellgard M.I."/>
        </authorList>
    </citation>
    <scope>NUCLEOTIDE SEQUENCE</scope>
    <source>
        <tissue evidence="2">Shoot tissue taken approximately 20 cm above the soil surface</tissue>
    </source>
</reference>
<keyword evidence="1" id="KW-0812">Transmembrane</keyword>
<protein>
    <submittedName>
        <fullName evidence="2">Uncharacterized protein</fullName>
    </submittedName>
</protein>
<reference evidence="2" key="1">
    <citation type="submission" date="2014-09" db="EMBL/GenBank/DDBJ databases">
        <authorList>
            <person name="Magalhaes I.L.F."/>
            <person name="Oliveira U."/>
            <person name="Santos F.R."/>
            <person name="Vidigal T.H.D.A."/>
            <person name="Brescovit A.D."/>
            <person name="Santos A.J."/>
        </authorList>
    </citation>
    <scope>NUCLEOTIDE SEQUENCE</scope>
    <source>
        <tissue evidence="2">Shoot tissue taken approximately 20 cm above the soil surface</tissue>
    </source>
</reference>
<feature type="transmembrane region" description="Helical" evidence="1">
    <location>
        <begin position="42"/>
        <end position="62"/>
    </location>
</feature>
<evidence type="ECO:0000256" key="1">
    <source>
        <dbReference type="SAM" id="Phobius"/>
    </source>
</evidence>
<evidence type="ECO:0000313" key="2">
    <source>
        <dbReference type="EMBL" id="JAD80314.1"/>
    </source>
</evidence>
<sequence>MIMEPSLFTVPIHTTISTPPMAFNVINNNYVLPCVKLSFLAYFHYLSILPIIGILVHSLALVGDHLVCSAMVRCPLLFRLNTVLNWQATTFCTTLVASACQLGIL</sequence>
<proteinExistence type="predicted"/>